<protein>
    <submittedName>
        <fullName evidence="1">Uncharacterized protein</fullName>
    </submittedName>
</protein>
<accession>A0A382BZW3</accession>
<sequence length="80" mass="9109">MPGVAFDDPLQVIVQMDVTYYQTVEQLEKLGVDPDYVQGWVGGYLGNPEREEQRISKAYKAGYQDGRIHVTDTALDWTRS</sequence>
<organism evidence="1">
    <name type="scientific">marine metagenome</name>
    <dbReference type="NCBI Taxonomy" id="408172"/>
    <lineage>
        <taxon>unclassified sequences</taxon>
        <taxon>metagenomes</taxon>
        <taxon>ecological metagenomes</taxon>
    </lineage>
</organism>
<proteinExistence type="predicted"/>
<name>A0A382BZW3_9ZZZZ</name>
<dbReference type="EMBL" id="UINC01031919">
    <property type="protein sequence ID" value="SVB18717.1"/>
    <property type="molecule type" value="Genomic_DNA"/>
</dbReference>
<gene>
    <name evidence="1" type="ORF">METZ01_LOCUS171571</name>
</gene>
<evidence type="ECO:0000313" key="1">
    <source>
        <dbReference type="EMBL" id="SVB18717.1"/>
    </source>
</evidence>
<dbReference type="AlphaFoldDB" id="A0A382BZW3"/>
<reference evidence="1" key="1">
    <citation type="submission" date="2018-05" db="EMBL/GenBank/DDBJ databases">
        <authorList>
            <person name="Lanie J.A."/>
            <person name="Ng W.-L."/>
            <person name="Kazmierczak K.M."/>
            <person name="Andrzejewski T.M."/>
            <person name="Davidsen T.M."/>
            <person name="Wayne K.J."/>
            <person name="Tettelin H."/>
            <person name="Glass J.I."/>
            <person name="Rusch D."/>
            <person name="Podicherti R."/>
            <person name="Tsui H.-C.T."/>
            <person name="Winkler M.E."/>
        </authorList>
    </citation>
    <scope>NUCLEOTIDE SEQUENCE</scope>
</reference>